<dbReference type="Proteomes" id="UP001500642">
    <property type="component" value="Unassembled WGS sequence"/>
</dbReference>
<dbReference type="Gene3D" id="2.60.40.1730">
    <property type="entry name" value="tricorn interacting facor f3 domain"/>
    <property type="match status" value="1"/>
</dbReference>
<dbReference type="InterPro" id="IPR027268">
    <property type="entry name" value="Peptidase_M4/M1_CTD_sf"/>
</dbReference>
<dbReference type="Pfam" id="PF17900">
    <property type="entry name" value="Peptidase_M1_N"/>
    <property type="match status" value="1"/>
</dbReference>
<keyword evidence="7" id="KW-0645">Protease</keyword>
<feature type="domain" description="Aminopeptidase N-like N-terminal" evidence="16">
    <location>
        <begin position="95"/>
        <end position="192"/>
    </location>
</feature>
<dbReference type="SUPFAM" id="SSF63737">
    <property type="entry name" value="Leukotriene A4 hydrolase N-terminal domain"/>
    <property type="match status" value="1"/>
</dbReference>
<comment type="similarity">
    <text evidence="3">Belongs to the peptidase M1 family.</text>
</comment>
<dbReference type="Gene3D" id="1.10.390.10">
    <property type="entry name" value="Neutral Protease Domain 2"/>
    <property type="match status" value="1"/>
</dbReference>
<comment type="caution">
    <text evidence="17">The sequence shown here is derived from an EMBL/GenBank/DDBJ whole genome shotgun (WGS) entry which is preliminary data.</text>
</comment>
<evidence type="ECO:0000256" key="13">
    <source>
        <dbReference type="ARBA" id="ARBA00031533"/>
    </source>
</evidence>
<dbReference type="InterPro" id="IPR045357">
    <property type="entry name" value="Aminopeptidase_N-like_N"/>
</dbReference>
<dbReference type="InterPro" id="IPR024571">
    <property type="entry name" value="ERAP1-like_C_dom"/>
</dbReference>
<name>A0ABP8J3R3_9MICO</name>
<evidence type="ECO:0000313" key="17">
    <source>
        <dbReference type="EMBL" id="GAA4384511.1"/>
    </source>
</evidence>
<evidence type="ECO:0000313" key="18">
    <source>
        <dbReference type="Proteomes" id="UP001500642"/>
    </source>
</evidence>
<dbReference type="GO" id="GO:0004177">
    <property type="term" value="F:aminopeptidase activity"/>
    <property type="evidence" value="ECO:0007669"/>
    <property type="project" value="UniProtKB-KW"/>
</dbReference>
<dbReference type="InterPro" id="IPR042097">
    <property type="entry name" value="Aminopeptidase_N-like_N_sf"/>
</dbReference>
<keyword evidence="6 17" id="KW-0031">Aminopeptidase</keyword>
<keyword evidence="18" id="KW-1185">Reference proteome</keyword>
<dbReference type="EC" id="3.4.11.2" evidence="4"/>
<dbReference type="CDD" id="cd09602">
    <property type="entry name" value="M1_APN"/>
    <property type="match status" value="1"/>
</dbReference>
<dbReference type="Pfam" id="PF11838">
    <property type="entry name" value="ERAP1_C"/>
    <property type="match status" value="1"/>
</dbReference>
<evidence type="ECO:0000256" key="11">
    <source>
        <dbReference type="ARBA" id="ARBA00023049"/>
    </source>
</evidence>
<reference evidence="18" key="1">
    <citation type="journal article" date="2019" name="Int. J. Syst. Evol. Microbiol.">
        <title>The Global Catalogue of Microorganisms (GCM) 10K type strain sequencing project: providing services to taxonomists for standard genome sequencing and annotation.</title>
        <authorList>
            <consortium name="The Broad Institute Genomics Platform"/>
            <consortium name="The Broad Institute Genome Sequencing Center for Infectious Disease"/>
            <person name="Wu L."/>
            <person name="Ma J."/>
        </authorList>
    </citation>
    <scope>NUCLEOTIDE SEQUENCE [LARGE SCALE GENOMIC DNA]</scope>
    <source>
        <strain evidence="18">JCM 17808</strain>
    </source>
</reference>
<dbReference type="InterPro" id="IPR001930">
    <property type="entry name" value="Peptidase_M1"/>
</dbReference>
<organism evidence="17 18">
    <name type="scientific">Brevibacterium pityocampae</name>
    <dbReference type="NCBI Taxonomy" id="506594"/>
    <lineage>
        <taxon>Bacteria</taxon>
        <taxon>Bacillati</taxon>
        <taxon>Actinomycetota</taxon>
        <taxon>Actinomycetes</taxon>
        <taxon>Micrococcales</taxon>
        <taxon>Brevibacteriaceae</taxon>
        <taxon>Brevibacterium</taxon>
    </lineage>
</organism>
<keyword evidence="8" id="KW-0479">Metal-binding</keyword>
<evidence type="ECO:0000256" key="1">
    <source>
        <dbReference type="ARBA" id="ARBA00000098"/>
    </source>
</evidence>
<evidence type="ECO:0000256" key="12">
    <source>
        <dbReference type="ARBA" id="ARBA00029811"/>
    </source>
</evidence>
<evidence type="ECO:0000256" key="10">
    <source>
        <dbReference type="ARBA" id="ARBA00022833"/>
    </source>
</evidence>
<feature type="domain" description="ERAP1-like C-terminal" evidence="15">
    <location>
        <begin position="546"/>
        <end position="875"/>
    </location>
</feature>
<protein>
    <recommendedName>
        <fullName evidence="5">Aminopeptidase N</fullName>
        <ecNumber evidence="4">3.4.11.2</ecNumber>
    </recommendedName>
    <alternativeName>
        <fullName evidence="12">Alanine aminopeptidase</fullName>
    </alternativeName>
    <alternativeName>
        <fullName evidence="13">Lysyl aminopeptidase</fullName>
    </alternativeName>
</protein>
<evidence type="ECO:0000256" key="4">
    <source>
        <dbReference type="ARBA" id="ARBA00012564"/>
    </source>
</evidence>
<dbReference type="InterPro" id="IPR014782">
    <property type="entry name" value="Peptidase_M1_dom"/>
</dbReference>
<evidence type="ECO:0000256" key="9">
    <source>
        <dbReference type="ARBA" id="ARBA00022801"/>
    </source>
</evidence>
<dbReference type="NCBIfam" id="TIGR02412">
    <property type="entry name" value="pepN_strep_liv"/>
    <property type="match status" value="1"/>
</dbReference>
<evidence type="ECO:0000256" key="2">
    <source>
        <dbReference type="ARBA" id="ARBA00001947"/>
    </source>
</evidence>
<feature type="domain" description="Peptidase M1 membrane alanine aminopeptidase" evidence="14">
    <location>
        <begin position="238"/>
        <end position="450"/>
    </location>
</feature>
<keyword evidence="9" id="KW-0378">Hydrolase</keyword>
<evidence type="ECO:0000256" key="5">
    <source>
        <dbReference type="ARBA" id="ARBA00015611"/>
    </source>
</evidence>
<evidence type="ECO:0000259" key="16">
    <source>
        <dbReference type="Pfam" id="PF17900"/>
    </source>
</evidence>
<keyword evidence="11" id="KW-0482">Metalloprotease</keyword>
<dbReference type="PANTHER" id="PTHR11533">
    <property type="entry name" value="PROTEASE M1 ZINC METALLOPROTEASE"/>
    <property type="match status" value="1"/>
</dbReference>
<evidence type="ECO:0000259" key="14">
    <source>
        <dbReference type="Pfam" id="PF01433"/>
    </source>
</evidence>
<evidence type="ECO:0000256" key="7">
    <source>
        <dbReference type="ARBA" id="ARBA00022670"/>
    </source>
</evidence>
<comment type="cofactor">
    <cofactor evidence="2">
        <name>Zn(2+)</name>
        <dbReference type="ChEBI" id="CHEBI:29105"/>
    </cofactor>
</comment>
<comment type="catalytic activity">
    <reaction evidence="1">
        <text>Release of an N-terminal amino acid, Xaa-|-Yaa- from a peptide, amide or arylamide. Xaa is preferably Ala, but may be most amino acids including Pro (slow action). When a terminal hydrophobic residue is followed by a prolyl residue, the two may be released as an intact Xaa-Pro dipeptide.</text>
        <dbReference type="EC" id="3.4.11.2"/>
    </reaction>
</comment>
<evidence type="ECO:0000259" key="15">
    <source>
        <dbReference type="Pfam" id="PF11838"/>
    </source>
</evidence>
<gene>
    <name evidence="17" type="primary">pepN_1</name>
    <name evidence="17" type="ORF">GCM10023167_05340</name>
</gene>
<proteinExistence type="inferred from homology"/>
<dbReference type="PRINTS" id="PR00756">
    <property type="entry name" value="ALADIPTASE"/>
</dbReference>
<keyword evidence="10" id="KW-0862">Zinc</keyword>
<accession>A0ABP8J3R3</accession>
<evidence type="ECO:0000256" key="8">
    <source>
        <dbReference type="ARBA" id="ARBA00022723"/>
    </source>
</evidence>
<dbReference type="InterPro" id="IPR012778">
    <property type="entry name" value="Pept_M1_aminopeptidase"/>
</dbReference>
<dbReference type="SUPFAM" id="SSF55486">
    <property type="entry name" value="Metalloproteases ('zincins'), catalytic domain"/>
    <property type="match status" value="1"/>
</dbReference>
<dbReference type="Pfam" id="PF01433">
    <property type="entry name" value="Peptidase_M1"/>
    <property type="match status" value="1"/>
</dbReference>
<dbReference type="InterPro" id="IPR050344">
    <property type="entry name" value="Peptidase_M1_aminopeptidases"/>
</dbReference>
<dbReference type="RefSeq" id="WP_345029610.1">
    <property type="nucleotide sequence ID" value="NZ_BAABGL010000002.1"/>
</dbReference>
<dbReference type="PANTHER" id="PTHR11533:SF174">
    <property type="entry name" value="PUROMYCIN-SENSITIVE AMINOPEPTIDASE-RELATED"/>
    <property type="match status" value="1"/>
</dbReference>
<evidence type="ECO:0000256" key="6">
    <source>
        <dbReference type="ARBA" id="ARBA00022438"/>
    </source>
</evidence>
<sequence>MTTNLTRDEARHRSDLLTVSRYATILDLSSCADPEQREFDSVTTVEFTAARSEPTFIDIIAAGIVEASLNGAPLDPAEVFDGARVRFVPRAGENTLRIHARALYSRTGEGLHRFFDPADDTVHLYTQYEPTDARRVFANFDQPDLKARFAFTVLAPDDLVVRSNAVLAERSTPDAGIACHEFADTEVLSSYITCVIAGNYAEARTTYRHPVTGEPIELGLLTRASLAEHMDAAEIFRVTAQGLDFFHAAFDLPYPWGKYDQVFVPEYNLGAMENPGLVTFTDSLIFRDKVTRSMRESRANVILHEMAHMWFGDLVTMRWWDDLWLKESFADYMAGLALAEATEYTDGWVTFALRRKDWAYRQDQYPTTHPIVADIPDVEAAKLNFDGITYAKGASVLKQLVTFVGRAAFLDGSRRYFRAHAFGTATLQDFLGALAEAAPHRDVHHWADAWLGTVGVSEIELAVETAEAGTGGETGGGPGGEVLSDIRIRQRNTEPEPEVVRPHRLAIAAFDRVGPVLERSKTWTLDFAVPDCDVPEMLGTPLPALLLPNDGDLDYCKVRLDARSTATALSSVSRLADPLHRALVWSALGNALRDGLLPVEDYLAAYCRALSKETHPGIAAGLRTTMLTALDRWADPAGRPAAVAGALGAALDSLVAAEPGSDAQLDLASTVLSLLARTAGGTGEPAGASGADPAVVAAREFASTLLTGRLEEFPGLEIDHALRWKALIALVALGWADVAEIAQEAAADRTGSGALHAATAQAARPLPIVKMRAWESLTGDAELSNDMISAVIAGFTAPSALPLTEPFVGPYFELLDTVWSTRSIEIARRLVVGLYPHGSQRPADVLERTDAWLMRNPEAPGALRRLLLELRDDLARSIRVRAAQSRTTSLGTSQGAHG</sequence>
<evidence type="ECO:0000256" key="3">
    <source>
        <dbReference type="ARBA" id="ARBA00010136"/>
    </source>
</evidence>
<dbReference type="EMBL" id="BAABGL010000002">
    <property type="protein sequence ID" value="GAA4384511.1"/>
    <property type="molecule type" value="Genomic_DNA"/>
</dbReference>